<dbReference type="RefSeq" id="WP_114959641.1">
    <property type="nucleotide sequence ID" value="NZ_MSZW01000044.1"/>
</dbReference>
<dbReference type="Gene3D" id="3.40.800.20">
    <property type="entry name" value="Histone deacetylase domain"/>
    <property type="match status" value="1"/>
</dbReference>
<evidence type="ECO:0000259" key="3">
    <source>
        <dbReference type="Pfam" id="PF00850"/>
    </source>
</evidence>
<dbReference type="PANTHER" id="PTHR10625">
    <property type="entry name" value="HISTONE DEACETYLASE HDAC1-RELATED"/>
    <property type="match status" value="1"/>
</dbReference>
<dbReference type="EMBL" id="SMAP01000003">
    <property type="protein sequence ID" value="TCT24896.1"/>
    <property type="molecule type" value="Genomic_DNA"/>
</dbReference>
<dbReference type="PRINTS" id="PR01270">
    <property type="entry name" value="HDASUPER"/>
</dbReference>
<dbReference type="Proteomes" id="UP000295414">
    <property type="component" value="Unassembled WGS sequence"/>
</dbReference>
<evidence type="ECO:0000313" key="4">
    <source>
        <dbReference type="EMBL" id="TCT24896.1"/>
    </source>
</evidence>
<feature type="domain" description="Histone deacetylase" evidence="3">
    <location>
        <begin position="18"/>
        <end position="301"/>
    </location>
</feature>
<feature type="region of interest" description="Disordered" evidence="2">
    <location>
        <begin position="1"/>
        <end position="20"/>
    </location>
</feature>
<comment type="similarity">
    <text evidence="1">Belongs to the histone deacetylase family.</text>
</comment>
<organism evidence="4 5">
    <name type="scientific">Thermomonas haemolytica</name>
    <dbReference type="NCBI Taxonomy" id="141949"/>
    <lineage>
        <taxon>Bacteria</taxon>
        <taxon>Pseudomonadati</taxon>
        <taxon>Pseudomonadota</taxon>
        <taxon>Gammaproteobacteria</taxon>
        <taxon>Lysobacterales</taxon>
        <taxon>Lysobacteraceae</taxon>
        <taxon>Thermomonas</taxon>
    </lineage>
</organism>
<dbReference type="InterPro" id="IPR023801">
    <property type="entry name" value="His_deacetylse_dom"/>
</dbReference>
<dbReference type="OrthoDB" id="9808367at2"/>
<proteinExistence type="inferred from homology"/>
<dbReference type="InterPro" id="IPR037138">
    <property type="entry name" value="His_deacetylse_dom_sf"/>
</dbReference>
<gene>
    <name evidence="4" type="ORF">EDC34_103240</name>
</gene>
<accession>A0A4R3N9D9</accession>
<name>A0A4R3N9D9_9GAMM</name>
<dbReference type="GO" id="GO:0004407">
    <property type="term" value="F:histone deacetylase activity"/>
    <property type="evidence" value="ECO:0007669"/>
    <property type="project" value="TreeGrafter"/>
</dbReference>
<evidence type="ECO:0000256" key="2">
    <source>
        <dbReference type="SAM" id="MobiDB-lite"/>
    </source>
</evidence>
<dbReference type="InterPro" id="IPR000286">
    <property type="entry name" value="HDACs"/>
</dbReference>
<dbReference type="SUPFAM" id="SSF52768">
    <property type="entry name" value="Arginase/deacetylase"/>
    <property type="match status" value="1"/>
</dbReference>
<protein>
    <submittedName>
        <fullName evidence="4">Acetoin utilization deacetylase AcuC-like enzyme</fullName>
    </submittedName>
</protein>
<dbReference type="InterPro" id="IPR023696">
    <property type="entry name" value="Ureohydrolase_dom_sf"/>
</dbReference>
<sequence>MQVFTHPACLTHDTGPGHAERPERLRAVLTALERAHPDLDWQQAPRASRGQLLRVHDEALLRTVLDSQPHERVMLDPDTVLSPASAEAALRAAGAGVAAVDAVLSGQARRAFCAVRPPGHHATATTAMGFCLFNSIAVAARHALDAHGLERVVIADFDVHHGNGTQAIFADDARVRFASSHQWPLYPGTGAHHETGRGNIANAPLPQGADGAVFLAAWNDELLPFLDAFRPQLVLISAGFDGHRRDPLAGLQLEAEDYARLTARLVALADRHCDGRVVSMLEGGYDLEALAECSVAHVDALRS</sequence>
<reference evidence="4 5" key="1">
    <citation type="submission" date="2019-03" db="EMBL/GenBank/DDBJ databases">
        <title>Genomic Encyclopedia of Type Strains, Phase IV (KMG-IV): sequencing the most valuable type-strain genomes for metagenomic binning, comparative biology and taxonomic classification.</title>
        <authorList>
            <person name="Goeker M."/>
        </authorList>
    </citation>
    <scope>NUCLEOTIDE SEQUENCE [LARGE SCALE GENOMIC DNA]</scope>
    <source>
        <strain evidence="4 5">DSM 13605</strain>
    </source>
</reference>
<evidence type="ECO:0000256" key="1">
    <source>
        <dbReference type="ARBA" id="ARBA00005947"/>
    </source>
</evidence>
<dbReference type="GO" id="GO:0040029">
    <property type="term" value="P:epigenetic regulation of gene expression"/>
    <property type="evidence" value="ECO:0007669"/>
    <property type="project" value="TreeGrafter"/>
</dbReference>
<dbReference type="PANTHER" id="PTHR10625:SF10">
    <property type="entry name" value="HISTONE DEACETYLASE HDAC1"/>
    <property type="match status" value="1"/>
</dbReference>
<dbReference type="CDD" id="cd11599">
    <property type="entry name" value="HDAC_classII_2"/>
    <property type="match status" value="1"/>
</dbReference>
<comment type="caution">
    <text evidence="4">The sequence shown here is derived from an EMBL/GenBank/DDBJ whole genome shotgun (WGS) entry which is preliminary data.</text>
</comment>
<evidence type="ECO:0000313" key="5">
    <source>
        <dbReference type="Proteomes" id="UP000295414"/>
    </source>
</evidence>
<dbReference type="Pfam" id="PF00850">
    <property type="entry name" value="Hist_deacetyl"/>
    <property type="match status" value="1"/>
</dbReference>
<keyword evidence="5" id="KW-1185">Reference proteome</keyword>
<dbReference type="AlphaFoldDB" id="A0A4R3N9D9"/>